<dbReference type="EMBL" id="AWGH01000042">
    <property type="protein sequence ID" value="ODN81311.1"/>
    <property type="molecule type" value="Genomic_DNA"/>
</dbReference>
<feature type="domain" description="Phosphatidic acid phosphatase type 2/haloperoxidase" evidence="3">
    <location>
        <begin position="41"/>
        <end position="166"/>
    </location>
</feature>
<dbReference type="AlphaFoldDB" id="A0A1E3I0G7"/>
<name>A0A1E3I0G7_9TREE</name>
<reference evidence="4 5" key="1">
    <citation type="submission" date="2016-06" db="EMBL/GenBank/DDBJ databases">
        <title>Evolution of pathogenesis and genome organization in the Tremellales.</title>
        <authorList>
            <person name="Cuomo C."/>
            <person name="Litvintseva A."/>
            <person name="Heitman J."/>
            <person name="Chen Y."/>
            <person name="Sun S."/>
            <person name="Springer D."/>
            <person name="Dromer F."/>
            <person name="Young S."/>
            <person name="Zeng Q."/>
            <person name="Chapman S."/>
            <person name="Gujja S."/>
            <person name="Saif S."/>
            <person name="Birren B."/>
        </authorList>
    </citation>
    <scope>NUCLEOTIDE SEQUENCE [LARGE SCALE GENOMIC DNA]</scope>
    <source>
        <strain evidence="4 5">CBS 7118</strain>
    </source>
</reference>
<organism evidence="4 5">
    <name type="scientific">Cryptococcus wingfieldii CBS 7118</name>
    <dbReference type="NCBI Taxonomy" id="1295528"/>
    <lineage>
        <taxon>Eukaryota</taxon>
        <taxon>Fungi</taxon>
        <taxon>Dikarya</taxon>
        <taxon>Basidiomycota</taxon>
        <taxon>Agaricomycotina</taxon>
        <taxon>Tremellomycetes</taxon>
        <taxon>Tremellales</taxon>
        <taxon>Cryptococcaceae</taxon>
        <taxon>Cryptococcus</taxon>
    </lineage>
</organism>
<accession>A0A1E3I0G7</accession>
<keyword evidence="2" id="KW-0472">Membrane</keyword>
<feature type="transmembrane region" description="Helical" evidence="2">
    <location>
        <begin position="41"/>
        <end position="58"/>
    </location>
</feature>
<protein>
    <recommendedName>
        <fullName evidence="3">Phosphatidic acid phosphatase type 2/haloperoxidase domain-containing protein</fullName>
    </recommendedName>
</protein>
<keyword evidence="2" id="KW-0812">Transmembrane</keyword>
<proteinExistence type="predicted"/>
<dbReference type="PANTHER" id="PTHR14969">
    <property type="entry name" value="SPHINGOSINE-1-PHOSPHATE PHOSPHOHYDROLASE"/>
    <property type="match status" value="1"/>
</dbReference>
<dbReference type="Proteomes" id="UP000094819">
    <property type="component" value="Unassembled WGS sequence"/>
</dbReference>
<dbReference type="Gene3D" id="1.20.144.10">
    <property type="entry name" value="Phosphatidic acid phosphatase type 2/haloperoxidase"/>
    <property type="match status" value="1"/>
</dbReference>
<evidence type="ECO:0000256" key="2">
    <source>
        <dbReference type="SAM" id="Phobius"/>
    </source>
</evidence>
<dbReference type="GeneID" id="30197008"/>
<feature type="region of interest" description="Disordered" evidence="1">
    <location>
        <begin position="62"/>
        <end position="85"/>
    </location>
</feature>
<feature type="transmembrane region" description="Helical" evidence="2">
    <location>
        <begin position="152"/>
        <end position="170"/>
    </location>
</feature>
<dbReference type="InterPro" id="IPR036938">
    <property type="entry name" value="PAP2/HPO_sf"/>
</dbReference>
<dbReference type="OrthoDB" id="302705at2759"/>
<dbReference type="SUPFAM" id="SSF48317">
    <property type="entry name" value="Acid phosphatase/Vanadium-dependent haloperoxidase"/>
    <property type="match status" value="1"/>
</dbReference>
<feature type="transmembrane region" description="Helical" evidence="2">
    <location>
        <begin position="12"/>
        <end position="35"/>
    </location>
</feature>
<keyword evidence="2" id="KW-1133">Transmembrane helix</keyword>
<dbReference type="PANTHER" id="PTHR14969:SF13">
    <property type="entry name" value="AT30094P"/>
    <property type="match status" value="1"/>
</dbReference>
<dbReference type="GO" id="GO:0042392">
    <property type="term" value="F:sphingosine-1-phosphate phosphatase activity"/>
    <property type="evidence" value="ECO:0007669"/>
    <property type="project" value="TreeGrafter"/>
</dbReference>
<feature type="transmembrane region" description="Helical" evidence="2">
    <location>
        <begin position="85"/>
        <end position="103"/>
    </location>
</feature>
<evidence type="ECO:0000313" key="5">
    <source>
        <dbReference type="Proteomes" id="UP000094819"/>
    </source>
</evidence>
<keyword evidence="5" id="KW-1185">Reference proteome</keyword>
<evidence type="ECO:0000313" key="4">
    <source>
        <dbReference type="EMBL" id="ODN81311.1"/>
    </source>
</evidence>
<sequence length="195" mass="21340">MLRPHSPSEYPSILLYVLDETHITVTAATALTILFTRDAHVVWLALGALSSSLSAKMLKKMIRQPRPPPPPSSSKPSKIRPKKTYGFPSTHSSALSFYFFYLLPLFSCLPTSSSIHFSPEVQRWGAGAAVTSYWAAGLWSRKELGYHTWGQILAGAAWGGVVAWAWGAVWEKFALQGPVQGLIDGIWGATVGRLV</sequence>
<evidence type="ECO:0000256" key="1">
    <source>
        <dbReference type="SAM" id="MobiDB-lite"/>
    </source>
</evidence>
<gene>
    <name evidence="4" type="ORF">L198_07797</name>
</gene>
<dbReference type="Pfam" id="PF01569">
    <property type="entry name" value="PAP2"/>
    <property type="match status" value="1"/>
</dbReference>
<dbReference type="RefSeq" id="XP_019028262.1">
    <property type="nucleotide sequence ID" value="XM_019179781.1"/>
</dbReference>
<comment type="caution">
    <text evidence="4">The sequence shown here is derived from an EMBL/GenBank/DDBJ whole genome shotgun (WGS) entry which is preliminary data.</text>
</comment>
<evidence type="ECO:0000259" key="3">
    <source>
        <dbReference type="Pfam" id="PF01569"/>
    </source>
</evidence>
<dbReference type="InterPro" id="IPR000326">
    <property type="entry name" value="PAP2/HPO"/>
</dbReference>